<dbReference type="Pfam" id="PF07972">
    <property type="entry name" value="Flavodoxin_NdrI"/>
    <property type="match status" value="1"/>
</dbReference>
<dbReference type="Proteomes" id="UP000033491">
    <property type="component" value="Unassembled WGS sequence"/>
</dbReference>
<dbReference type="Gene3D" id="3.40.50.360">
    <property type="match status" value="1"/>
</dbReference>
<dbReference type="PATRIC" id="fig|216463.3.peg.2666"/>
<evidence type="ECO:0000313" key="2">
    <source>
        <dbReference type="Proteomes" id="UP000033491"/>
    </source>
</evidence>
<proteinExistence type="predicted"/>
<name>A0A0F3RUC5_9LACO</name>
<sequence length="158" mass="17719">MQPIRILFISIEGNTRNFIEHLTDYAAQQHATDAANPTIEATEISEASDFQPETTPYFCFVPTYLNGGNGIDNGVKELMTNVLGEYIAFQNNARYLLGVVGSGNRNFNEQYCLTAKRYARQFNAPFIANYELRGVPADEKRVYAAMVARLKEVNGHVD</sequence>
<dbReference type="PIRSF" id="PIRSF005087">
    <property type="entry name" value="NrdI"/>
    <property type="match status" value="1"/>
</dbReference>
<dbReference type="InterPro" id="IPR029039">
    <property type="entry name" value="Flavoprotein-like_sf"/>
</dbReference>
<reference evidence="1 2" key="1">
    <citation type="submission" date="2015-03" db="EMBL/GenBank/DDBJ databases">
        <authorList>
            <person name="Zheng J."/>
            <person name="Ganezle M."/>
        </authorList>
    </citation>
    <scope>NUCLEOTIDE SEQUENCE [LARGE SCALE GENOMIC DNA]</scope>
    <source>
        <strain evidence="1 2">LP38</strain>
    </source>
</reference>
<dbReference type="STRING" id="216463.VC81_04185"/>
<dbReference type="OrthoDB" id="350535at2"/>
<protein>
    <submittedName>
        <fullName evidence="1">Flavoprotein</fullName>
    </submittedName>
</protein>
<dbReference type="AlphaFoldDB" id="A0A0F3RUC5"/>
<dbReference type="EMBL" id="JZCR01000009">
    <property type="protein sequence ID" value="KJW13209.1"/>
    <property type="molecule type" value="Genomic_DNA"/>
</dbReference>
<gene>
    <name evidence="1" type="ORF">VC81_04185</name>
</gene>
<accession>A0A0F3RUC5</accession>
<dbReference type="RefSeq" id="WP_045806910.1">
    <property type="nucleotide sequence ID" value="NZ_JZCR01000009.1"/>
</dbReference>
<dbReference type="NCBIfam" id="NF002714">
    <property type="entry name" value="PRK02551.1"/>
    <property type="match status" value="1"/>
</dbReference>
<dbReference type="GO" id="GO:0010181">
    <property type="term" value="F:FMN binding"/>
    <property type="evidence" value="ECO:0007669"/>
    <property type="project" value="InterPro"/>
</dbReference>
<organism evidence="1 2">
    <name type="scientific">Levilactobacillus spicheri</name>
    <dbReference type="NCBI Taxonomy" id="216463"/>
    <lineage>
        <taxon>Bacteria</taxon>
        <taxon>Bacillati</taxon>
        <taxon>Bacillota</taxon>
        <taxon>Bacilli</taxon>
        <taxon>Lactobacillales</taxon>
        <taxon>Lactobacillaceae</taxon>
        <taxon>Levilactobacillus</taxon>
    </lineage>
</organism>
<evidence type="ECO:0000313" key="1">
    <source>
        <dbReference type="EMBL" id="KJW13209.1"/>
    </source>
</evidence>
<comment type="caution">
    <text evidence="1">The sequence shown here is derived from an EMBL/GenBank/DDBJ whole genome shotgun (WGS) entry which is preliminary data.</text>
</comment>
<dbReference type="SUPFAM" id="SSF52218">
    <property type="entry name" value="Flavoproteins"/>
    <property type="match status" value="1"/>
</dbReference>
<dbReference type="InterPro" id="IPR004465">
    <property type="entry name" value="RNR_NrdI"/>
</dbReference>
<dbReference type="PANTHER" id="PTHR37297:SF1">
    <property type="entry name" value="PROTEIN NRDI"/>
    <property type="match status" value="1"/>
</dbReference>
<dbReference type="PANTHER" id="PTHR37297">
    <property type="entry name" value="PROTEIN NRDI"/>
    <property type="match status" value="1"/>
</dbReference>